<proteinExistence type="predicted"/>
<reference evidence="1 2" key="1">
    <citation type="submission" date="2019-12" db="EMBL/GenBank/DDBJ databases">
        <title>Genome sequence of Streptomyces bambusae.</title>
        <authorList>
            <person name="Bansal K."/>
            <person name="Choksket S."/>
            <person name="Korpole S."/>
            <person name="Patil P.B."/>
        </authorList>
    </citation>
    <scope>NUCLEOTIDE SEQUENCE [LARGE SCALE GENOMIC DNA]</scope>
    <source>
        <strain evidence="1 2">SK60</strain>
    </source>
</reference>
<protein>
    <recommendedName>
        <fullName evidence="3">AraC family transcriptional regulator</fullName>
    </recommendedName>
</protein>
<gene>
    <name evidence="1" type="ORF">GPJ59_11885</name>
</gene>
<name>A0ABS6Z4T4_9ACTN</name>
<accession>A0ABS6Z4T4</accession>
<sequence>MLSRTALGVFRLNGQFLGVSEELARPAGLTAARWQVLGPGLPGALPVAGNPPALGTCSYTNP</sequence>
<evidence type="ECO:0000313" key="2">
    <source>
        <dbReference type="Proteomes" id="UP000812013"/>
    </source>
</evidence>
<dbReference type="EMBL" id="WTFF01000064">
    <property type="protein sequence ID" value="MBW5482566.1"/>
    <property type="molecule type" value="Genomic_DNA"/>
</dbReference>
<organism evidence="1 2">
    <name type="scientific">Streptomyces bambusae</name>
    <dbReference type="NCBI Taxonomy" id="1550616"/>
    <lineage>
        <taxon>Bacteria</taxon>
        <taxon>Bacillati</taxon>
        <taxon>Actinomycetota</taxon>
        <taxon>Actinomycetes</taxon>
        <taxon>Kitasatosporales</taxon>
        <taxon>Streptomycetaceae</taxon>
        <taxon>Streptomyces</taxon>
    </lineage>
</organism>
<dbReference type="Proteomes" id="UP000812013">
    <property type="component" value="Unassembled WGS sequence"/>
</dbReference>
<evidence type="ECO:0008006" key="3">
    <source>
        <dbReference type="Google" id="ProtNLM"/>
    </source>
</evidence>
<keyword evidence="2" id="KW-1185">Reference proteome</keyword>
<feature type="non-terminal residue" evidence="1">
    <location>
        <position position="62"/>
    </location>
</feature>
<evidence type="ECO:0000313" key="1">
    <source>
        <dbReference type="EMBL" id="MBW5482566.1"/>
    </source>
</evidence>
<comment type="caution">
    <text evidence="1">The sequence shown here is derived from an EMBL/GenBank/DDBJ whole genome shotgun (WGS) entry which is preliminary data.</text>
</comment>